<evidence type="ECO:0000259" key="1">
    <source>
        <dbReference type="Pfam" id="PF08241"/>
    </source>
</evidence>
<comment type="caution">
    <text evidence="2">The sequence shown here is derived from an EMBL/GenBank/DDBJ whole genome shotgun (WGS) entry which is preliminary data.</text>
</comment>
<accession>A0A0F8WZH5</accession>
<dbReference type="InterPro" id="IPR013216">
    <property type="entry name" value="Methyltransf_11"/>
</dbReference>
<dbReference type="PANTHER" id="PTHR43591:SF24">
    <property type="entry name" value="2-METHOXY-6-POLYPRENYL-1,4-BENZOQUINOL METHYLASE, MITOCHONDRIAL"/>
    <property type="match status" value="1"/>
</dbReference>
<dbReference type="Gene3D" id="3.40.50.150">
    <property type="entry name" value="Vaccinia Virus protein VP39"/>
    <property type="match status" value="1"/>
</dbReference>
<dbReference type="PANTHER" id="PTHR43591">
    <property type="entry name" value="METHYLTRANSFERASE"/>
    <property type="match status" value="1"/>
</dbReference>
<dbReference type="InterPro" id="IPR029063">
    <property type="entry name" value="SAM-dependent_MTases_sf"/>
</dbReference>
<feature type="non-terminal residue" evidence="2">
    <location>
        <position position="1"/>
    </location>
</feature>
<dbReference type="CDD" id="cd02440">
    <property type="entry name" value="AdoMet_MTases"/>
    <property type="match status" value="1"/>
</dbReference>
<dbReference type="Pfam" id="PF08241">
    <property type="entry name" value="Methyltransf_11"/>
    <property type="match status" value="1"/>
</dbReference>
<dbReference type="EMBL" id="LAZR01066274">
    <property type="protein sequence ID" value="KKK53900.1"/>
    <property type="molecule type" value="Genomic_DNA"/>
</dbReference>
<evidence type="ECO:0000313" key="2">
    <source>
        <dbReference type="EMBL" id="KKK53900.1"/>
    </source>
</evidence>
<protein>
    <recommendedName>
        <fullName evidence="1">Methyltransferase type 11 domain-containing protein</fullName>
    </recommendedName>
</protein>
<proteinExistence type="predicted"/>
<dbReference type="GO" id="GO:0008757">
    <property type="term" value="F:S-adenosylmethionine-dependent methyltransferase activity"/>
    <property type="evidence" value="ECO:0007669"/>
    <property type="project" value="InterPro"/>
</dbReference>
<dbReference type="AlphaFoldDB" id="A0A0F8WZH5"/>
<name>A0A0F8WZH5_9ZZZZ</name>
<organism evidence="2">
    <name type="scientific">marine sediment metagenome</name>
    <dbReference type="NCBI Taxonomy" id="412755"/>
    <lineage>
        <taxon>unclassified sequences</taxon>
        <taxon>metagenomes</taxon>
        <taxon>ecological metagenomes</taxon>
    </lineage>
</organism>
<gene>
    <name evidence="2" type="ORF">LCGC14_3090150</name>
</gene>
<feature type="domain" description="Methyltransferase type 11" evidence="1">
    <location>
        <begin position="2"/>
        <end position="77"/>
    </location>
</feature>
<reference evidence="2" key="1">
    <citation type="journal article" date="2015" name="Nature">
        <title>Complex archaea that bridge the gap between prokaryotes and eukaryotes.</title>
        <authorList>
            <person name="Spang A."/>
            <person name="Saw J.H."/>
            <person name="Jorgensen S.L."/>
            <person name="Zaremba-Niedzwiedzka K."/>
            <person name="Martijn J."/>
            <person name="Lind A.E."/>
            <person name="van Eijk R."/>
            <person name="Schleper C."/>
            <person name="Guy L."/>
            <person name="Ettema T.J."/>
        </authorList>
    </citation>
    <scope>NUCLEOTIDE SEQUENCE</scope>
</reference>
<sequence length="200" mass="22760">IYFACDLSPNSLKLAKRGFELSNLDGEFTNADAEHLPYASNSFDLVYSHGVLHHTPSLEVALTEVYRVLKPGGKAIIMLYAKESLTYLGIQIYGRLRLLYLKYKLGQSDFNILLGLPTNNKKLTLDTIISNSTDGVGNPLANIYSKTELIEVFHEFSKVEFEKHYLPSAKLSTLRNIIPRRLKYWLGRKIGGFWYIKVLK</sequence>
<dbReference type="SUPFAM" id="SSF53335">
    <property type="entry name" value="S-adenosyl-L-methionine-dependent methyltransferases"/>
    <property type="match status" value="1"/>
</dbReference>